<evidence type="ECO:0000259" key="3">
    <source>
        <dbReference type="Pfam" id="PF08401"/>
    </source>
</evidence>
<name>A0A3S9WJ60_9MICO</name>
<evidence type="ECO:0000256" key="1">
    <source>
        <dbReference type="SAM" id="MobiDB-lite"/>
    </source>
</evidence>
<sequence>MAANEDKQAARQATLDALEERIVRSVEELVSGDDWRRAIEFAARFRTRSFNNTLLIWAQHLEAYEQGRVPTPTPTWVAGYNDWRKMGRWPEKDGGYRIRGPVKARFASATPRDPASWRRLGKWEKPRPGEVVRRRIVSVVPAYVWDMSRTHGDPLPELPRPRLLEGEAPAGLWEGLTEQAESLGFEVLRMPRDRIERGANGCTDFETRQVMVCADMDPAAQVKTLAHELAHVRLDGPKQQDDAREHRGISEVRAESVALMIAAAHGMDTSDYTIPYVAGWAANVDGKDPVAVVRATGEQVRSTAFDVLDKLDTAQLGNGNPLSLRVGGPERTSQSQEMPEQAARRVEPLPERETPAASVGSGRRL</sequence>
<dbReference type="Proteomes" id="UP000274841">
    <property type="component" value="Chromosome"/>
</dbReference>
<evidence type="ECO:0000259" key="2">
    <source>
        <dbReference type="Pfam" id="PF06114"/>
    </source>
</evidence>
<evidence type="ECO:0000313" key="5">
    <source>
        <dbReference type="Proteomes" id="UP000274841"/>
    </source>
</evidence>
<dbReference type="Pfam" id="PF08401">
    <property type="entry name" value="ArdcN"/>
    <property type="match status" value="1"/>
</dbReference>
<dbReference type="InterPro" id="IPR013610">
    <property type="entry name" value="ArdC_N"/>
</dbReference>
<dbReference type="InterPro" id="IPR010359">
    <property type="entry name" value="IrrE_HExxH"/>
</dbReference>
<dbReference type="Pfam" id="PF06114">
    <property type="entry name" value="Peptidase_M78"/>
    <property type="match status" value="1"/>
</dbReference>
<reference evidence="4 5" key="1">
    <citation type="submission" date="2018-08" db="EMBL/GenBank/DDBJ databases">
        <title>Microbacterium oxydans strain HG3.</title>
        <authorList>
            <person name="ORTET P."/>
        </authorList>
    </citation>
    <scope>NUCLEOTIDE SEQUENCE [LARGE SCALE GENOMIC DNA]</scope>
    <source>
        <strain evidence="4 5">HG3</strain>
    </source>
</reference>
<feature type="region of interest" description="Disordered" evidence="1">
    <location>
        <begin position="316"/>
        <end position="365"/>
    </location>
</feature>
<dbReference type="KEGG" id="moy:CVS54_01423"/>
<evidence type="ECO:0008006" key="6">
    <source>
        <dbReference type="Google" id="ProtNLM"/>
    </source>
</evidence>
<dbReference type="AlphaFoldDB" id="A0A3S9WJ60"/>
<feature type="domain" description="IrrE N-terminal-like" evidence="2">
    <location>
        <begin position="198"/>
        <end position="271"/>
    </location>
</feature>
<dbReference type="EMBL" id="CP031422">
    <property type="protein sequence ID" value="AZS40100.1"/>
    <property type="molecule type" value="Genomic_DNA"/>
</dbReference>
<evidence type="ECO:0000313" key="4">
    <source>
        <dbReference type="EMBL" id="AZS40100.1"/>
    </source>
</evidence>
<accession>A0A3S9WJ60</accession>
<gene>
    <name evidence="4" type="ORF">CVS54_01423</name>
</gene>
<protein>
    <recommendedName>
        <fullName evidence="6">Serine/arginine repetitive matrix protein 2</fullName>
    </recommendedName>
</protein>
<organism evidence="4 5">
    <name type="scientific">Microbacterium oxydans</name>
    <dbReference type="NCBI Taxonomy" id="82380"/>
    <lineage>
        <taxon>Bacteria</taxon>
        <taxon>Bacillati</taxon>
        <taxon>Actinomycetota</taxon>
        <taxon>Actinomycetes</taxon>
        <taxon>Micrococcales</taxon>
        <taxon>Microbacteriaceae</taxon>
        <taxon>Microbacterium</taxon>
    </lineage>
</organism>
<feature type="compositionally biased region" description="Basic and acidic residues" evidence="1">
    <location>
        <begin position="342"/>
        <end position="354"/>
    </location>
</feature>
<dbReference type="RefSeq" id="WP_127012039.1">
    <property type="nucleotide sequence ID" value="NZ_CP031422.1"/>
</dbReference>
<feature type="domain" description="N-terminal" evidence="3">
    <location>
        <begin position="17"/>
        <end position="93"/>
    </location>
</feature>
<proteinExistence type="predicted"/>